<evidence type="ECO:0000256" key="1">
    <source>
        <dbReference type="ARBA" id="ARBA00022741"/>
    </source>
</evidence>
<sequence length="920" mass="95497">MTTSVLPRIDEPIALPARALPPRSARWPLFAALVPVVGGAAMWLATGSMLSLCFAALGPLMALASAIDARRSSRRERRRSDAEYASACARVEAEVDRRHERERQELAARLVDVAALLADARRMWRAGADELVVGRGPGSSRVRVTGGDGEQADGVRARAGVLDDAPIAMSAAEGVCVRGDPVVSRAVARALAVQLCLRASPGELAACPGPEEEEWMDLLPHRGATAAPHRLALVLGGAAPAEADRVIAACGPGEPPPEACEAVLEVDDGLRGRLLRGPHVQELALEAVSGPQAAALAERLSRLPGSGGPSPSDPPLTLGSLEPLASGEAAALPAVIGTTAGEPAVVDIVGDGPHAVVVGTTGAGKSELLVTWVASLARTYTPERVVFLLADFKGGTAFDALAHLPHVTGVITDLDAGAARRAVESLRAELRRRETHLAARGLRDVAAPGAGLPRLVIVVDEFAALLQDHADLHAVFTDVAARGRALGMHLVLGTQRSTGVLRDALAANCPLRIALRVAEPAESRGVIGRDDAATLPGGVDGRGLAYIRRPSDAGPRLTRVALTAPADVAAIATSTDGPSSHGPWLAPLPRELPIDALPPAGPGEVVLGLADDPAHQRQPLVLLRPGADRALAVVGGAGSGKTSLVRLIAEQRPDALLVPPDAEGAWDAVERAEGAAGALLLVDDLDALLARFPHDHAHVLAERIEGILRDAGERRSTVVLTLTRVAGPAARLLDLVARRALLAVSSRADHAAAGGESAAFDPRRAPGRGVLDGLEVQLAMPRVPGRPVEEPPPATAWRPSAPVTALVAKAARRRAVALAGGWGNGVHVVVLDDLPSGTILAALAQPASPVVVAGEPESWQRQWALLQEARSGHPLVVSAECATELRVLTGERELPPYARPRASRAWLCVDGRPPQRVVLP</sequence>
<dbReference type="GO" id="GO:0005524">
    <property type="term" value="F:ATP binding"/>
    <property type="evidence" value="ECO:0007669"/>
    <property type="project" value="UniProtKB-UniRule"/>
</dbReference>
<dbReference type="PROSITE" id="PS50901">
    <property type="entry name" value="FTSK"/>
    <property type="match status" value="1"/>
</dbReference>
<dbReference type="SUPFAM" id="SSF52540">
    <property type="entry name" value="P-loop containing nucleoside triphosphate hydrolases"/>
    <property type="match status" value="2"/>
</dbReference>
<dbReference type="GO" id="GO:0051301">
    <property type="term" value="P:cell division"/>
    <property type="evidence" value="ECO:0007669"/>
    <property type="project" value="UniProtKB-KW"/>
</dbReference>
<dbReference type="RefSeq" id="WP_156241857.1">
    <property type="nucleotide sequence ID" value="NZ_BAAAZL010000001.1"/>
</dbReference>
<name>A0A6I6DQY1_9MICO</name>
<protein>
    <submittedName>
        <fullName evidence="7">Cell division protein FtsK</fullName>
    </submittedName>
</protein>
<keyword evidence="5" id="KW-1133">Transmembrane helix</keyword>
<feature type="transmembrane region" description="Helical" evidence="5">
    <location>
        <begin position="27"/>
        <end position="43"/>
    </location>
</feature>
<dbReference type="EMBL" id="CP032550">
    <property type="protein sequence ID" value="QGU27365.1"/>
    <property type="molecule type" value="Genomic_DNA"/>
</dbReference>
<dbReference type="PANTHER" id="PTHR22683">
    <property type="entry name" value="SPORULATION PROTEIN RELATED"/>
    <property type="match status" value="1"/>
</dbReference>
<organism evidence="7 8">
    <name type="scientific">Microbacterium oryzae</name>
    <dbReference type="NCBI Taxonomy" id="743009"/>
    <lineage>
        <taxon>Bacteria</taxon>
        <taxon>Bacillati</taxon>
        <taxon>Actinomycetota</taxon>
        <taxon>Actinomycetes</taxon>
        <taxon>Micrococcales</taxon>
        <taxon>Microbacteriaceae</taxon>
        <taxon>Microbacterium</taxon>
    </lineage>
</organism>
<dbReference type="PANTHER" id="PTHR22683:SF1">
    <property type="entry name" value="TYPE VII SECRETION SYSTEM PROTEIN ESSC"/>
    <property type="match status" value="1"/>
</dbReference>
<accession>A0A6I6DQY1</accession>
<dbReference type="SMART" id="SM00382">
    <property type="entry name" value="AAA"/>
    <property type="match status" value="2"/>
</dbReference>
<gene>
    <name evidence="7" type="ORF">D7D94_06555</name>
</gene>
<dbReference type="KEGG" id="moj:D7D94_06555"/>
<evidence type="ECO:0000313" key="7">
    <source>
        <dbReference type="EMBL" id="QGU27365.1"/>
    </source>
</evidence>
<keyword evidence="1 3" id="KW-0547">Nucleotide-binding</keyword>
<evidence type="ECO:0000256" key="4">
    <source>
        <dbReference type="SAM" id="MobiDB-lite"/>
    </source>
</evidence>
<dbReference type="Gene3D" id="3.40.50.300">
    <property type="entry name" value="P-loop containing nucleotide triphosphate hydrolases"/>
    <property type="match status" value="3"/>
</dbReference>
<dbReference type="OrthoDB" id="9807790at2"/>
<evidence type="ECO:0000256" key="5">
    <source>
        <dbReference type="SAM" id="Phobius"/>
    </source>
</evidence>
<dbReference type="InterPro" id="IPR050206">
    <property type="entry name" value="FtsK/SpoIIIE/SftA"/>
</dbReference>
<feature type="region of interest" description="Disordered" evidence="4">
    <location>
        <begin position="301"/>
        <end position="321"/>
    </location>
</feature>
<proteinExistence type="predicted"/>
<keyword evidence="5" id="KW-0812">Transmembrane</keyword>
<dbReference type="CDD" id="cd01127">
    <property type="entry name" value="TrwB_TraG_TraD_VirD4"/>
    <property type="match status" value="1"/>
</dbReference>
<dbReference type="Proteomes" id="UP000422989">
    <property type="component" value="Chromosome"/>
</dbReference>
<dbReference type="InterPro" id="IPR027417">
    <property type="entry name" value="P-loop_NTPase"/>
</dbReference>
<evidence type="ECO:0000256" key="3">
    <source>
        <dbReference type="PROSITE-ProRule" id="PRU00289"/>
    </source>
</evidence>
<keyword evidence="7" id="KW-0132">Cell division</keyword>
<reference evidence="7 8" key="1">
    <citation type="submission" date="2018-09" db="EMBL/GenBank/DDBJ databases">
        <title>Whole genome sequencing of Microbacterium oryzae strain MB-10T.</title>
        <authorList>
            <person name="Das S.K."/>
        </authorList>
    </citation>
    <scope>NUCLEOTIDE SEQUENCE [LARGE SCALE GENOMIC DNA]</scope>
    <source>
        <strain evidence="7 8">MB-10</strain>
    </source>
</reference>
<dbReference type="AlphaFoldDB" id="A0A6I6DQY1"/>
<keyword evidence="7" id="KW-0131">Cell cycle</keyword>
<dbReference type="InterPro" id="IPR002543">
    <property type="entry name" value="FtsK_dom"/>
</dbReference>
<evidence type="ECO:0000313" key="8">
    <source>
        <dbReference type="Proteomes" id="UP000422989"/>
    </source>
</evidence>
<dbReference type="Pfam" id="PF01580">
    <property type="entry name" value="FtsK_SpoIIIE"/>
    <property type="match status" value="1"/>
</dbReference>
<feature type="binding site" evidence="3">
    <location>
        <begin position="359"/>
        <end position="366"/>
    </location>
    <ligand>
        <name>ATP</name>
        <dbReference type="ChEBI" id="CHEBI:30616"/>
    </ligand>
</feature>
<keyword evidence="5" id="KW-0472">Membrane</keyword>
<evidence type="ECO:0000256" key="2">
    <source>
        <dbReference type="ARBA" id="ARBA00022840"/>
    </source>
</evidence>
<feature type="domain" description="FtsK" evidence="6">
    <location>
        <begin position="341"/>
        <end position="524"/>
    </location>
</feature>
<keyword evidence="8" id="KW-1185">Reference proteome</keyword>
<dbReference type="GO" id="GO:0003677">
    <property type="term" value="F:DNA binding"/>
    <property type="evidence" value="ECO:0007669"/>
    <property type="project" value="InterPro"/>
</dbReference>
<keyword evidence="2 3" id="KW-0067">ATP-binding</keyword>
<dbReference type="InterPro" id="IPR003593">
    <property type="entry name" value="AAA+_ATPase"/>
</dbReference>
<evidence type="ECO:0000259" key="6">
    <source>
        <dbReference type="PROSITE" id="PS50901"/>
    </source>
</evidence>